<evidence type="ECO:0000256" key="7">
    <source>
        <dbReference type="RuleBase" id="RU361233"/>
    </source>
</evidence>
<gene>
    <name evidence="9" type="ORF">AQUCO_00400243v1</name>
</gene>
<dbReference type="GO" id="GO:0005886">
    <property type="term" value="C:plasma membrane"/>
    <property type="evidence" value="ECO:0007669"/>
    <property type="project" value="UniProtKB-SubCell"/>
</dbReference>
<organism evidence="9 10">
    <name type="scientific">Aquilegia coerulea</name>
    <name type="common">Rocky mountain columbine</name>
    <dbReference type="NCBI Taxonomy" id="218851"/>
    <lineage>
        <taxon>Eukaryota</taxon>
        <taxon>Viridiplantae</taxon>
        <taxon>Streptophyta</taxon>
        <taxon>Embryophyta</taxon>
        <taxon>Tracheophyta</taxon>
        <taxon>Spermatophyta</taxon>
        <taxon>Magnoliopsida</taxon>
        <taxon>Ranunculales</taxon>
        <taxon>Ranunculaceae</taxon>
        <taxon>Thalictroideae</taxon>
        <taxon>Aquilegia</taxon>
    </lineage>
</organism>
<comment type="similarity">
    <text evidence="2 7">Belongs to the Casparian strip membrane proteins (CASP) family.</text>
</comment>
<dbReference type="OrthoDB" id="753675at2759"/>
<evidence type="ECO:0000256" key="5">
    <source>
        <dbReference type="ARBA" id="ARBA00022989"/>
    </source>
</evidence>
<dbReference type="InterPro" id="IPR006702">
    <property type="entry name" value="CASP_dom"/>
</dbReference>
<dbReference type="InterPro" id="IPR006459">
    <property type="entry name" value="CASP/CASPL"/>
</dbReference>
<proteinExistence type="inferred from homology"/>
<keyword evidence="5 7" id="KW-1133">Transmembrane helix</keyword>
<keyword evidence="4 7" id="KW-0812">Transmembrane</keyword>
<dbReference type="InParanoid" id="A0A2G5ETZ7"/>
<evidence type="ECO:0000256" key="4">
    <source>
        <dbReference type="ARBA" id="ARBA00022692"/>
    </source>
</evidence>
<evidence type="ECO:0000313" key="9">
    <source>
        <dbReference type="EMBL" id="PIA59226.1"/>
    </source>
</evidence>
<evidence type="ECO:0000313" key="10">
    <source>
        <dbReference type="Proteomes" id="UP000230069"/>
    </source>
</evidence>
<name>A0A2G5ETZ7_AQUCA</name>
<feature type="transmembrane region" description="Helical" evidence="7">
    <location>
        <begin position="137"/>
        <end position="164"/>
    </location>
</feature>
<feature type="transmembrane region" description="Helical" evidence="7">
    <location>
        <begin position="99"/>
        <end position="125"/>
    </location>
</feature>
<dbReference type="AlphaFoldDB" id="A0A2G5ETZ7"/>
<evidence type="ECO:0000256" key="1">
    <source>
        <dbReference type="ARBA" id="ARBA00004651"/>
    </source>
</evidence>
<dbReference type="InterPro" id="IPR044173">
    <property type="entry name" value="CASPL"/>
</dbReference>
<comment type="subcellular location">
    <subcellularLocation>
        <location evidence="1 7">Cell membrane</location>
        <topology evidence="1 7">Multi-pass membrane protein</topology>
    </subcellularLocation>
</comment>
<reference evidence="9 10" key="1">
    <citation type="submission" date="2017-09" db="EMBL/GenBank/DDBJ databases">
        <title>WGS assembly of Aquilegia coerulea Goldsmith.</title>
        <authorList>
            <person name="Hodges S."/>
            <person name="Kramer E."/>
            <person name="Nordborg M."/>
            <person name="Tomkins J."/>
            <person name="Borevitz J."/>
            <person name="Derieg N."/>
            <person name="Yan J."/>
            <person name="Mihaltcheva S."/>
            <person name="Hayes R.D."/>
            <person name="Rokhsar D."/>
        </authorList>
    </citation>
    <scope>NUCLEOTIDE SEQUENCE [LARGE SCALE GENOMIC DNA]</scope>
    <source>
        <strain evidence="10">cv. Goldsmith</strain>
    </source>
</reference>
<feature type="domain" description="Casparian strip membrane protein" evidence="8">
    <location>
        <begin position="52"/>
        <end position="199"/>
    </location>
</feature>
<keyword evidence="10" id="KW-1185">Reference proteome</keyword>
<evidence type="ECO:0000256" key="3">
    <source>
        <dbReference type="ARBA" id="ARBA00022475"/>
    </source>
</evidence>
<evidence type="ECO:0000256" key="2">
    <source>
        <dbReference type="ARBA" id="ARBA00007651"/>
    </source>
</evidence>
<dbReference type="NCBIfam" id="TIGR01569">
    <property type="entry name" value="A_tha_TIGR01569"/>
    <property type="match status" value="1"/>
</dbReference>
<keyword evidence="6 7" id="KW-0472">Membrane</keyword>
<dbReference type="FunCoup" id="A0A2G5ETZ7">
    <property type="interactions" value="251"/>
</dbReference>
<accession>A0A2G5ETZ7</accession>
<dbReference type="PANTHER" id="PTHR36488">
    <property type="entry name" value="CASP-LIKE PROTEIN 1U1"/>
    <property type="match status" value="1"/>
</dbReference>
<comment type="subunit">
    <text evidence="7">Homodimer and heterodimers.</text>
</comment>
<evidence type="ECO:0000259" key="8">
    <source>
        <dbReference type="Pfam" id="PF04535"/>
    </source>
</evidence>
<sequence length="215" mass="22686">MAKSGDSTTINIKEANIMDTKAKAAAKSSSSSVPIVATTKVTKHTKGARMKRGAAILDFILRSIAITAALAATTVMGTTDQTLPFFTQFFQFKASYDDLPAFTFFVVANAIASAYLVLSLPFSIVNIVRPVVVGARLLLLIFDTVMIGLTSSAAGAAAAIVYLAHNGNSTANWISICQQFDDFCKRTSGSVVASFIAAAILMLLVVISALGLRKH</sequence>
<dbReference type="EMBL" id="KZ305021">
    <property type="protein sequence ID" value="PIA59226.1"/>
    <property type="molecule type" value="Genomic_DNA"/>
</dbReference>
<feature type="transmembrane region" description="Helical" evidence="7">
    <location>
        <begin position="59"/>
        <end position="79"/>
    </location>
</feature>
<keyword evidence="3 7" id="KW-1003">Cell membrane</keyword>
<dbReference type="Pfam" id="PF04535">
    <property type="entry name" value="CASP_dom"/>
    <property type="match status" value="1"/>
</dbReference>
<feature type="transmembrane region" description="Helical" evidence="7">
    <location>
        <begin position="191"/>
        <end position="212"/>
    </location>
</feature>
<dbReference type="Proteomes" id="UP000230069">
    <property type="component" value="Unassembled WGS sequence"/>
</dbReference>
<dbReference type="PANTHER" id="PTHR36488:SF11">
    <property type="entry name" value="CASP-LIKE PROTEIN"/>
    <property type="match status" value="1"/>
</dbReference>
<protein>
    <recommendedName>
        <fullName evidence="7">CASP-like protein</fullName>
    </recommendedName>
</protein>
<evidence type="ECO:0000256" key="6">
    <source>
        <dbReference type="ARBA" id="ARBA00023136"/>
    </source>
</evidence>
<dbReference type="STRING" id="218851.A0A2G5ETZ7"/>